<protein>
    <submittedName>
        <fullName evidence="3">Ribosome recycling factor, putative</fullName>
    </submittedName>
</protein>
<reference evidence="3 4" key="1">
    <citation type="submission" date="2008-07" db="EMBL/GenBank/DDBJ databases">
        <authorList>
            <person name="El-Sayed N."/>
            <person name="Caler E."/>
            <person name="Inman J."/>
            <person name="Amedeo P."/>
            <person name="Hass B."/>
            <person name="Wortman J."/>
        </authorList>
    </citation>
    <scope>NUCLEOTIDE SEQUENCE [LARGE SCALE GENOMIC DNA]</scope>
    <source>
        <strain evidence="4">ATCC 50983 / TXsc</strain>
    </source>
</reference>
<dbReference type="RefSeq" id="XP_002787781.1">
    <property type="nucleotide sequence ID" value="XM_002787735.1"/>
</dbReference>
<evidence type="ECO:0000259" key="2">
    <source>
        <dbReference type="Pfam" id="PF01765"/>
    </source>
</evidence>
<proteinExistence type="predicted"/>
<dbReference type="EMBL" id="GG671079">
    <property type="protein sequence ID" value="EER19577.1"/>
    <property type="molecule type" value="Genomic_DNA"/>
</dbReference>
<organism evidence="4">
    <name type="scientific">Perkinsus marinus (strain ATCC 50983 / TXsc)</name>
    <dbReference type="NCBI Taxonomy" id="423536"/>
    <lineage>
        <taxon>Eukaryota</taxon>
        <taxon>Sar</taxon>
        <taxon>Alveolata</taxon>
        <taxon>Perkinsozoa</taxon>
        <taxon>Perkinsea</taxon>
        <taxon>Perkinsida</taxon>
        <taxon>Perkinsidae</taxon>
        <taxon>Perkinsus</taxon>
    </lineage>
</organism>
<keyword evidence="1" id="KW-0175">Coiled coil</keyword>
<feature type="domain" description="Ribosome recycling factor" evidence="2">
    <location>
        <begin position="36"/>
        <end position="189"/>
    </location>
</feature>
<evidence type="ECO:0000256" key="1">
    <source>
        <dbReference type="SAM" id="Coils"/>
    </source>
</evidence>
<dbReference type="InParanoid" id="C5K7P2"/>
<dbReference type="Gene3D" id="1.10.132.20">
    <property type="entry name" value="Ribosome-recycling factor"/>
    <property type="match status" value="1"/>
</dbReference>
<name>C5K7P2_PERM5</name>
<dbReference type="SUPFAM" id="SSF55194">
    <property type="entry name" value="Ribosome recycling factor, RRF"/>
    <property type="match status" value="1"/>
</dbReference>
<dbReference type="Gene3D" id="3.30.1360.40">
    <property type="match status" value="1"/>
</dbReference>
<dbReference type="OrthoDB" id="10335248at2759"/>
<sequence>MTPAERRQQRLDQKMDHAKMLKEQTQALDEEVRDMKAALQEVQMEQASPELFRSITVAEKPLLNISQMSILNATTVNFSVFDDGLAGACQKAIQLRGKNWTVNKDGNKISVVLPKVTREVRNECLNRCKGILKKYQRNINSIRATMLEENRRMMPSTEMEKTEAAKIDKIYKQRADQLVVLLREKEQALSKAT</sequence>
<accession>C5K7P2</accession>
<gene>
    <name evidence="3" type="ORF">Pmar_PMAR012559</name>
</gene>
<dbReference type="GeneID" id="9057416"/>
<dbReference type="Proteomes" id="UP000007800">
    <property type="component" value="Unassembled WGS sequence"/>
</dbReference>
<dbReference type="InterPro" id="IPR023584">
    <property type="entry name" value="Ribosome_recyc_fac_dom"/>
</dbReference>
<evidence type="ECO:0000313" key="3">
    <source>
        <dbReference type="EMBL" id="EER19577.1"/>
    </source>
</evidence>
<evidence type="ECO:0000313" key="4">
    <source>
        <dbReference type="Proteomes" id="UP000007800"/>
    </source>
</evidence>
<dbReference type="Pfam" id="PF01765">
    <property type="entry name" value="RRF"/>
    <property type="match status" value="1"/>
</dbReference>
<dbReference type="InterPro" id="IPR036191">
    <property type="entry name" value="RRF_sf"/>
</dbReference>
<dbReference type="AlphaFoldDB" id="C5K7P2"/>
<feature type="coiled-coil region" evidence="1">
    <location>
        <begin position="11"/>
        <end position="45"/>
    </location>
</feature>
<keyword evidence="4" id="KW-1185">Reference proteome</keyword>